<comment type="caution">
    <text evidence="1">The sequence shown here is derived from an EMBL/GenBank/DDBJ whole genome shotgun (WGS) entry which is preliminary data.</text>
</comment>
<evidence type="ECO:0000313" key="1">
    <source>
        <dbReference type="EMBL" id="EMA26973.1"/>
    </source>
</evidence>
<organism evidence="1 2">
    <name type="scientific">Haloarcula marismortui ATCC 33799</name>
    <dbReference type="NCBI Taxonomy" id="662475"/>
    <lineage>
        <taxon>Archaea</taxon>
        <taxon>Methanobacteriati</taxon>
        <taxon>Methanobacteriota</taxon>
        <taxon>Stenosarchaea group</taxon>
        <taxon>Halobacteria</taxon>
        <taxon>Halobacteriales</taxon>
        <taxon>Haloarculaceae</taxon>
        <taxon>Haloarcula</taxon>
    </lineage>
</organism>
<keyword evidence="2" id="KW-1185">Reference proteome</keyword>
<gene>
    <name evidence="1" type="ORF">C435_00015</name>
</gene>
<protein>
    <submittedName>
        <fullName evidence="1">ISH11-type transposase ISHwa14</fullName>
    </submittedName>
</protein>
<dbReference type="Proteomes" id="UP000011687">
    <property type="component" value="Unassembled WGS sequence"/>
</dbReference>
<accession>M0L1L5</accession>
<sequence>MTTANNIPIAAAFTPAKKVDEETAMRVTRDALAVESSRWMIGDSEFNMLEWHDHLLAGGRADCSVQPTEHERSARY</sequence>
<dbReference type="AlphaFoldDB" id="M0L1L5"/>
<proteinExistence type="predicted"/>
<dbReference type="PATRIC" id="fig|662475.6.peg.3"/>
<reference evidence="1 2" key="1">
    <citation type="journal article" date="2014" name="PLoS Genet.">
        <title>Phylogenetically driven sequencing of extremely halophilic archaea reveals strategies for static and dynamic osmo-response.</title>
        <authorList>
            <person name="Becker E.A."/>
            <person name="Seitzer P.M."/>
            <person name="Tritt A."/>
            <person name="Larsen D."/>
            <person name="Krusor M."/>
            <person name="Yao A.I."/>
            <person name="Wu D."/>
            <person name="Madern D."/>
            <person name="Eisen J.A."/>
            <person name="Darling A.E."/>
            <person name="Facciotti M.T."/>
        </authorList>
    </citation>
    <scope>NUCLEOTIDE SEQUENCE [LARGE SCALE GENOMIC DNA]</scope>
    <source>
        <strain evidence="1 2">ATCC 33799</strain>
    </source>
</reference>
<name>M0L1L5_9EURY</name>
<evidence type="ECO:0000313" key="2">
    <source>
        <dbReference type="Proteomes" id="UP000011687"/>
    </source>
</evidence>
<dbReference type="EMBL" id="AOLS01000001">
    <property type="protein sequence ID" value="EMA26973.1"/>
    <property type="molecule type" value="Genomic_DNA"/>
</dbReference>